<keyword evidence="3" id="KW-0949">S-adenosyl-L-methionine</keyword>
<evidence type="ECO:0000313" key="6">
    <source>
        <dbReference type="Proteomes" id="UP000034680"/>
    </source>
</evidence>
<dbReference type="Gene3D" id="3.40.50.150">
    <property type="entry name" value="Vaccinia Virus protein VP39"/>
    <property type="match status" value="1"/>
</dbReference>
<dbReference type="AlphaFoldDB" id="A0A0G2FF10"/>
<dbReference type="InterPro" id="IPR036388">
    <property type="entry name" value="WH-like_DNA-bd_sf"/>
</dbReference>
<evidence type="ECO:0000256" key="3">
    <source>
        <dbReference type="ARBA" id="ARBA00022691"/>
    </source>
</evidence>
<comment type="caution">
    <text evidence="5">The sequence shown here is derived from an EMBL/GenBank/DDBJ whole genome shotgun (WGS) entry which is preliminary data.</text>
</comment>
<dbReference type="SUPFAM" id="SSF53335">
    <property type="entry name" value="S-adenosyl-L-methionine-dependent methyltransferases"/>
    <property type="match status" value="1"/>
</dbReference>
<dbReference type="Proteomes" id="UP000034680">
    <property type="component" value="Unassembled WGS sequence"/>
</dbReference>
<evidence type="ECO:0000256" key="1">
    <source>
        <dbReference type="ARBA" id="ARBA00022603"/>
    </source>
</evidence>
<dbReference type="InterPro" id="IPR001077">
    <property type="entry name" value="COMT_C"/>
</dbReference>
<reference evidence="5 6" key="2">
    <citation type="submission" date="2015-05" db="EMBL/GenBank/DDBJ databases">
        <authorList>
            <person name="Morales-Cruz A."/>
            <person name="Amrine K.C."/>
            <person name="Cantu D."/>
        </authorList>
    </citation>
    <scope>NUCLEOTIDE SEQUENCE [LARGE SCALE GENOMIC DNA]</scope>
    <source>
        <strain evidence="5">DA912</strain>
    </source>
</reference>
<dbReference type="InterPro" id="IPR016461">
    <property type="entry name" value="COMT-like"/>
</dbReference>
<feature type="domain" description="O-methyltransferase C-terminal" evidence="4">
    <location>
        <begin position="206"/>
        <end position="397"/>
    </location>
</feature>
<proteinExistence type="predicted"/>
<accession>A0A0G2FF10</accession>
<keyword evidence="2 5" id="KW-0808">Transferase</keyword>
<evidence type="ECO:0000313" key="5">
    <source>
        <dbReference type="EMBL" id="KKY32721.1"/>
    </source>
</evidence>
<dbReference type="PANTHER" id="PTHR43712">
    <property type="entry name" value="PUTATIVE (AFU_ORTHOLOGUE AFUA_4G14580)-RELATED"/>
    <property type="match status" value="1"/>
</dbReference>
<reference evidence="5 6" key="1">
    <citation type="submission" date="2015-05" db="EMBL/GenBank/DDBJ databases">
        <title>Distinctive expansion of gene families associated with plant cell wall degradation and secondary metabolism in the genomes of grapevine trunk pathogens.</title>
        <authorList>
            <person name="Lawrence D.P."/>
            <person name="Travadon R."/>
            <person name="Rolshausen P.E."/>
            <person name="Baumgartner K."/>
        </authorList>
    </citation>
    <scope>NUCLEOTIDE SEQUENCE [LARGE SCALE GENOMIC DNA]</scope>
    <source>
        <strain evidence="5">DA912</strain>
    </source>
</reference>
<gene>
    <name evidence="5" type="ORF">UCDDA912_g07308</name>
</gene>
<dbReference type="Pfam" id="PF00891">
    <property type="entry name" value="Methyltransf_2"/>
    <property type="match status" value="1"/>
</dbReference>
<protein>
    <submittedName>
        <fullName evidence="5">Putative o-methyltransferase</fullName>
    </submittedName>
</protein>
<dbReference type="OrthoDB" id="1535081at2759"/>
<dbReference type="GO" id="GO:0032259">
    <property type="term" value="P:methylation"/>
    <property type="evidence" value="ECO:0007669"/>
    <property type="project" value="UniProtKB-KW"/>
</dbReference>
<name>A0A0G2FF10_9PEZI</name>
<sequence length="424" mass="47074">MTVVVSNGHASVAAARDASISDVKEGMDQLHAAVQSFSTSNNIFDDAVDKAQRQRVIEAAQTVLNAVKRPDDVWVDMNMDVARLAASQLFYKWGAFEAIPAEGSISYLELAGATKSEEALLRRIGGVLVSQGFLKQTGQDHVLHTQKSLLYRSENAGSHVLNMSWTNALVPYAKMAEYFEQYGRREPQTTNHVPASFAYGKPELSFYELLAEDEAWVASFLKGMAHVESRMPVTAGMYDFSWLVSEASLHPDSDRAVLVDVGGGKGGAIRTIHREFPGLPIHRVVLEDRPETLEAGAALGEPELAGVRRVALDFHKDQPVKGAYTYWMRRCFHNYSDEVSRNMLRIIVDAMAEDSRLLIQEDVLDNPPHQWAAYLDFMMLGLGGKQRTLENWEQLLGSVDLRIASVTRGEGPWKSLSVIEAVKH</sequence>
<dbReference type="GO" id="GO:0008171">
    <property type="term" value="F:O-methyltransferase activity"/>
    <property type="evidence" value="ECO:0007669"/>
    <property type="project" value="InterPro"/>
</dbReference>
<evidence type="ECO:0000256" key="2">
    <source>
        <dbReference type="ARBA" id="ARBA00022679"/>
    </source>
</evidence>
<dbReference type="PROSITE" id="PS51683">
    <property type="entry name" value="SAM_OMT_II"/>
    <property type="match status" value="1"/>
</dbReference>
<dbReference type="InterPro" id="IPR029063">
    <property type="entry name" value="SAM-dependent_MTases_sf"/>
</dbReference>
<keyword evidence="1 5" id="KW-0489">Methyltransferase</keyword>
<evidence type="ECO:0000259" key="4">
    <source>
        <dbReference type="Pfam" id="PF00891"/>
    </source>
</evidence>
<keyword evidence="6" id="KW-1185">Reference proteome</keyword>
<dbReference type="EMBL" id="LCUC01000290">
    <property type="protein sequence ID" value="KKY32721.1"/>
    <property type="molecule type" value="Genomic_DNA"/>
</dbReference>
<organism evidence="5 6">
    <name type="scientific">Diaporthe ampelina</name>
    <dbReference type="NCBI Taxonomy" id="1214573"/>
    <lineage>
        <taxon>Eukaryota</taxon>
        <taxon>Fungi</taxon>
        <taxon>Dikarya</taxon>
        <taxon>Ascomycota</taxon>
        <taxon>Pezizomycotina</taxon>
        <taxon>Sordariomycetes</taxon>
        <taxon>Sordariomycetidae</taxon>
        <taxon>Diaporthales</taxon>
        <taxon>Diaporthaceae</taxon>
        <taxon>Diaporthe</taxon>
    </lineage>
</organism>
<dbReference type="Gene3D" id="1.10.10.10">
    <property type="entry name" value="Winged helix-like DNA-binding domain superfamily/Winged helix DNA-binding domain"/>
    <property type="match status" value="1"/>
</dbReference>
<dbReference type="PANTHER" id="PTHR43712:SF16">
    <property type="entry name" value="O-METHYLTRANSFERASE ELCB"/>
    <property type="match status" value="1"/>
</dbReference>